<feature type="domain" description="P-type ATPase A" evidence="11">
    <location>
        <begin position="194"/>
        <end position="293"/>
    </location>
</feature>
<dbReference type="InterPro" id="IPR059000">
    <property type="entry name" value="ATPase_P-type_domA"/>
</dbReference>
<dbReference type="InterPro" id="IPR036412">
    <property type="entry name" value="HAD-like_sf"/>
</dbReference>
<dbReference type="PANTHER" id="PTHR48085">
    <property type="entry name" value="CADMIUM/ZINC-TRANSPORTING ATPASE HMA2-RELATED"/>
    <property type="match status" value="1"/>
</dbReference>
<dbReference type="InterPro" id="IPR027256">
    <property type="entry name" value="P-typ_ATPase_IB"/>
</dbReference>
<dbReference type="InterPro" id="IPR044492">
    <property type="entry name" value="P_typ_ATPase_HD_dom"/>
</dbReference>
<organism evidence="12 13">
    <name type="scientific">Catonella massiliensis</name>
    <dbReference type="NCBI Taxonomy" id="2799636"/>
    <lineage>
        <taxon>Bacteria</taxon>
        <taxon>Bacillati</taxon>
        <taxon>Bacillota</taxon>
        <taxon>Clostridia</taxon>
        <taxon>Lachnospirales</taxon>
        <taxon>Lachnospiraceae</taxon>
        <taxon>Catonella</taxon>
    </lineage>
</organism>
<comment type="similarity">
    <text evidence="2 10">Belongs to the cation transport ATPase (P-type) (TC 3.A.3) family. Type IB subfamily.</text>
</comment>
<evidence type="ECO:0000256" key="2">
    <source>
        <dbReference type="ARBA" id="ARBA00006024"/>
    </source>
</evidence>
<dbReference type="InterPro" id="IPR008250">
    <property type="entry name" value="ATPase_P-typ_transduc_dom_A_sf"/>
</dbReference>
<dbReference type="EMBL" id="JAEPRJ010000001">
    <property type="protein sequence ID" value="MBK5896574.1"/>
    <property type="molecule type" value="Genomic_DNA"/>
</dbReference>
<dbReference type="SFLD" id="SFLDS00003">
    <property type="entry name" value="Haloacid_Dehalogenase"/>
    <property type="match status" value="1"/>
</dbReference>
<keyword evidence="6" id="KW-1133">Transmembrane helix</keyword>
<evidence type="ECO:0000256" key="7">
    <source>
        <dbReference type="ARBA" id="ARBA00023136"/>
    </source>
</evidence>
<dbReference type="SUPFAM" id="SSF56784">
    <property type="entry name" value="HAD-like"/>
    <property type="match status" value="1"/>
</dbReference>
<evidence type="ECO:0000256" key="5">
    <source>
        <dbReference type="ARBA" id="ARBA00022967"/>
    </source>
</evidence>
<keyword evidence="10" id="KW-0547">Nucleotide-binding</keyword>
<dbReference type="InterPro" id="IPR023214">
    <property type="entry name" value="HAD_sf"/>
</dbReference>
<dbReference type="SFLD" id="SFLDF00027">
    <property type="entry name" value="p-type_atpase"/>
    <property type="match status" value="1"/>
</dbReference>
<dbReference type="Pfam" id="PF00122">
    <property type="entry name" value="E1-E2_ATPase"/>
    <property type="match status" value="1"/>
</dbReference>
<gene>
    <name evidence="12" type="ORF">JJN12_02070</name>
</gene>
<dbReference type="PANTHER" id="PTHR48085:SF5">
    <property type="entry name" value="CADMIUM_ZINC-TRANSPORTING ATPASE HMA4-RELATED"/>
    <property type="match status" value="1"/>
</dbReference>
<evidence type="ECO:0000313" key="13">
    <source>
        <dbReference type="Proteomes" id="UP000604730"/>
    </source>
</evidence>
<evidence type="ECO:0000313" key="12">
    <source>
        <dbReference type="EMBL" id="MBK5896574.1"/>
    </source>
</evidence>
<sequence length="691" mass="75361">MKFKIMSESNGRLRIQLLQRYMSYEQADTLFYYVRHLPGVTFAKVSDRTCTLTIKFIGDKWDIVDAIQKFDYERFAAPEEFIANSSRRLNAAYQDKLFIAIAKRLVTVTVTPIPVRVALTIAKSLKYIKAGIKSLVSGKIEVALLDGVAVGVSVLRRDFNTASSVMFLLGVGELLEEWTEKKTTADLAGILSLNISKVWLKKDGTELLVDYNTVKEDDEVVVHLSGVIPFDGVVVSGEAMVNQASMTGESEPVKKEEESTVFAGTVIEEGELTFRVKRTGGNSKFEKIVRMIEETEKLKSGAESSALKLADRLVPYTLAGTGLVYLLTRNVTKALSVLMVDFSCALKLAMPVSVLSAIREASENGITVKGGKFLEAVAAADTIVFDKTGTLTKAEPVVTSVISFEDRGEDELLRIAACLEEHFPHSMANAVVEAARKKGLKHKEMHSKVNYIVAHGISSSIGEKKVVIGSYHFVFEDEGVVVPAGLEEKFDNIPEDSSHLYMAIDGQLSAVICISDPVREEAREVLKKLKELGIRKVVMMTGDNERTAKAVADKIGVDRYYAEVLPEDKARFVEKEKEKGRKVIMVGDGINDSPALSAADCGIAISGGAELAREIADITIVADNLNELVKLKTLSNLLMKRINSNYRKIVGINGGLIGLGVLGVVKPATSALVHNLSTLAIGLSSTTNLME</sequence>
<dbReference type="PRINTS" id="PR00119">
    <property type="entry name" value="CATATPASE"/>
</dbReference>
<dbReference type="InterPro" id="IPR051014">
    <property type="entry name" value="Cation_Transport_ATPase_IB"/>
</dbReference>
<evidence type="ECO:0000256" key="10">
    <source>
        <dbReference type="RuleBase" id="RU362081"/>
    </source>
</evidence>
<dbReference type="Gene3D" id="2.70.150.10">
    <property type="entry name" value="Calcium-transporting ATPase, cytoplasmic transduction domain A"/>
    <property type="match status" value="1"/>
</dbReference>
<keyword evidence="13" id="KW-1185">Reference proteome</keyword>
<dbReference type="InterPro" id="IPR001757">
    <property type="entry name" value="P_typ_ATPase"/>
</dbReference>
<keyword evidence="10" id="KW-0067">ATP-binding</keyword>
<name>A0ABS1IXF1_9FIRM</name>
<dbReference type="InterPro" id="IPR018303">
    <property type="entry name" value="ATPase_P-typ_P_site"/>
</dbReference>
<dbReference type="InterPro" id="IPR023299">
    <property type="entry name" value="ATPase_P-typ_cyto_dom_N"/>
</dbReference>
<dbReference type="SFLD" id="SFLDG00002">
    <property type="entry name" value="C1.7:_P-type_atpase_like"/>
    <property type="match status" value="1"/>
</dbReference>
<evidence type="ECO:0000256" key="1">
    <source>
        <dbReference type="ARBA" id="ARBA00004141"/>
    </source>
</evidence>
<keyword evidence="3" id="KW-0104">Cadmium</keyword>
<protein>
    <recommendedName>
        <fullName evidence="8">Cd(2+)-exporting ATPase</fullName>
        <ecNumber evidence="8">7.2.2.21</ecNumber>
    </recommendedName>
</protein>
<reference evidence="12 13" key="1">
    <citation type="submission" date="2021-01" db="EMBL/GenBank/DDBJ databases">
        <title>Isolation and description of Catonella massiliensis sp. nov., a novel Catonella species, isolated from a stable periodontitis subject.</title>
        <authorList>
            <person name="Antezack A."/>
            <person name="Boxberger M."/>
            <person name="La Scola B."/>
            <person name="Monnet-Corti V."/>
        </authorList>
    </citation>
    <scope>NUCLEOTIDE SEQUENCE [LARGE SCALE GENOMIC DNA]</scope>
    <source>
        <strain evidence="12 13">Marseille-Q4567</strain>
    </source>
</reference>
<keyword evidence="10" id="KW-0479">Metal-binding</keyword>
<accession>A0ABS1IXF1</accession>
<evidence type="ECO:0000256" key="9">
    <source>
        <dbReference type="ARBA" id="ARBA00049338"/>
    </source>
</evidence>
<dbReference type="NCBIfam" id="TIGR01525">
    <property type="entry name" value="ATPase-IB_hvy"/>
    <property type="match status" value="1"/>
</dbReference>
<dbReference type="Gene3D" id="3.40.1110.10">
    <property type="entry name" value="Calcium-transporting ATPase, cytoplasmic domain N"/>
    <property type="match status" value="1"/>
</dbReference>
<evidence type="ECO:0000256" key="3">
    <source>
        <dbReference type="ARBA" id="ARBA00022539"/>
    </source>
</evidence>
<comment type="subcellular location">
    <subcellularLocation>
        <location evidence="10">Cell membrane</location>
    </subcellularLocation>
    <subcellularLocation>
        <location evidence="1">Membrane</location>
        <topology evidence="1">Multi-pass membrane protein</topology>
    </subcellularLocation>
</comment>
<evidence type="ECO:0000256" key="6">
    <source>
        <dbReference type="ARBA" id="ARBA00022989"/>
    </source>
</evidence>
<keyword evidence="5" id="KW-1278">Translocase</keyword>
<proteinExistence type="inferred from homology"/>
<dbReference type="RefSeq" id="WP_208428137.1">
    <property type="nucleotide sequence ID" value="NZ_JAEPRJ010000001.1"/>
</dbReference>
<dbReference type="EC" id="7.2.2.21" evidence="8"/>
<comment type="catalytic activity">
    <reaction evidence="9">
        <text>Cd(2+)(in) + ATP + H2O = Cd(2+)(out) + ADP + phosphate + H(+)</text>
        <dbReference type="Rhea" id="RHEA:12132"/>
        <dbReference type="ChEBI" id="CHEBI:15377"/>
        <dbReference type="ChEBI" id="CHEBI:15378"/>
        <dbReference type="ChEBI" id="CHEBI:30616"/>
        <dbReference type="ChEBI" id="CHEBI:43474"/>
        <dbReference type="ChEBI" id="CHEBI:48775"/>
        <dbReference type="ChEBI" id="CHEBI:456216"/>
        <dbReference type="EC" id="7.2.2.21"/>
    </reaction>
</comment>
<comment type="caution">
    <text evidence="12">The sequence shown here is derived from an EMBL/GenBank/DDBJ whole genome shotgun (WGS) entry which is preliminary data.</text>
</comment>
<dbReference type="Gene3D" id="3.40.50.1000">
    <property type="entry name" value="HAD superfamily/HAD-like"/>
    <property type="match status" value="1"/>
</dbReference>
<keyword evidence="4" id="KW-0812">Transmembrane</keyword>
<dbReference type="NCBIfam" id="TIGR01494">
    <property type="entry name" value="ATPase_P-type"/>
    <property type="match status" value="1"/>
</dbReference>
<keyword evidence="10" id="KW-1003">Cell membrane</keyword>
<evidence type="ECO:0000256" key="8">
    <source>
        <dbReference type="ARBA" id="ARBA00039103"/>
    </source>
</evidence>
<dbReference type="Proteomes" id="UP000604730">
    <property type="component" value="Unassembled WGS sequence"/>
</dbReference>
<evidence type="ECO:0000256" key="4">
    <source>
        <dbReference type="ARBA" id="ARBA00022692"/>
    </source>
</evidence>
<keyword evidence="7" id="KW-0472">Membrane</keyword>
<dbReference type="Pfam" id="PF00702">
    <property type="entry name" value="Hydrolase"/>
    <property type="match status" value="1"/>
</dbReference>
<dbReference type="SUPFAM" id="SSF81653">
    <property type="entry name" value="Calcium ATPase, transduction domain A"/>
    <property type="match status" value="1"/>
</dbReference>
<dbReference type="PROSITE" id="PS00154">
    <property type="entry name" value="ATPASE_E1_E2"/>
    <property type="match status" value="1"/>
</dbReference>
<evidence type="ECO:0000259" key="11">
    <source>
        <dbReference type="Pfam" id="PF00122"/>
    </source>
</evidence>